<dbReference type="PANTHER" id="PTHR37563:SF2">
    <property type="entry name" value="PHYTANOYL-COA DIOXYGENASE FAMILY PROTEIN (AFU_ORTHOLOGUE AFUA_2G03330)"/>
    <property type="match status" value="1"/>
</dbReference>
<name>A0A9P1DCF6_9DINO</name>
<sequence>MAYENVFTELSAAEVPFELVRVRSNFSESAKVGPAGLRSVTSEAKMVRSKDDLIMGERAAVRANKALDKISGMYVGKNVGVSRAVGDSLEKVFGKRREKDAGEKCESSSERSVEFQEGPIGLEIQWTAPPVVVAVVPGGAGEAAFVQPGQAILDINGCQMMEALPELELEELMQQRPLQLRLGSTSTSPQMRLYDIVRQKGVAKCRAISEQTAQEVLKFMHLEYRRCIQASLEDKALLQHFFSNVQVPKASADDPVTRWDMRLPMDASIYRALEEMLGKSAGDEGLGATLEELAGPDAELWELGVVVTEPGAAPQPVHFDAAERCLYTTFVALQDVTYDMGPTHFWPGTNTAVAHRRFEGDPQGFLETLQPAAPLLKAGDSVIYDSRLLHCGGANVSSTRALLYVTFRDESLASNWIQADWESNSIPSAQPWQSAFGCDTFGHDSAERHLPLQPRAGNSEVLDPLAMACLAAVAAVTKDGLRMPQLTGMQSAKMHWRLSYLPTCNAG</sequence>
<comment type="caution">
    <text evidence="1">The sequence shown here is derived from an EMBL/GenBank/DDBJ whole genome shotgun (WGS) entry which is preliminary data.</text>
</comment>
<keyword evidence="3" id="KW-1185">Reference proteome</keyword>
<dbReference type="EMBL" id="CAMXCT010003924">
    <property type="protein sequence ID" value="CAI4006930.1"/>
    <property type="molecule type" value="Genomic_DNA"/>
</dbReference>
<accession>A0A9P1DCF6</accession>
<dbReference type="Gene3D" id="2.60.120.620">
    <property type="entry name" value="q2cbj1_9rhob like domain"/>
    <property type="match status" value="1"/>
</dbReference>
<gene>
    <name evidence="1" type="ORF">C1SCF055_LOCUS32526</name>
</gene>
<evidence type="ECO:0000313" key="2">
    <source>
        <dbReference type="EMBL" id="CAL4794242.1"/>
    </source>
</evidence>
<evidence type="ECO:0000313" key="1">
    <source>
        <dbReference type="EMBL" id="CAI4006930.1"/>
    </source>
</evidence>
<proteinExistence type="predicted"/>
<dbReference type="PANTHER" id="PTHR37563">
    <property type="entry name" value="PHYTANOYL-COA DIOXYGENASE FAMILY PROTEIN (AFU_ORTHOLOGUE AFUA_2G03330)"/>
    <property type="match status" value="1"/>
</dbReference>
<dbReference type="InterPro" id="IPR008775">
    <property type="entry name" value="Phytyl_CoA_dOase-like"/>
</dbReference>
<protein>
    <submittedName>
        <fullName evidence="2">Phytanoyl-CoA dioxygenase</fullName>
    </submittedName>
</protein>
<dbReference type="SUPFAM" id="SSF50156">
    <property type="entry name" value="PDZ domain-like"/>
    <property type="match status" value="1"/>
</dbReference>
<dbReference type="OrthoDB" id="434978at2759"/>
<reference evidence="2 3" key="2">
    <citation type="submission" date="2024-05" db="EMBL/GenBank/DDBJ databases">
        <authorList>
            <person name="Chen Y."/>
            <person name="Shah S."/>
            <person name="Dougan E. K."/>
            <person name="Thang M."/>
            <person name="Chan C."/>
        </authorList>
    </citation>
    <scope>NUCLEOTIDE SEQUENCE [LARGE SCALE GENOMIC DNA]</scope>
</reference>
<evidence type="ECO:0000313" key="3">
    <source>
        <dbReference type="Proteomes" id="UP001152797"/>
    </source>
</evidence>
<keyword evidence="2" id="KW-0223">Dioxygenase</keyword>
<dbReference type="SUPFAM" id="SSF51197">
    <property type="entry name" value="Clavaminate synthase-like"/>
    <property type="match status" value="1"/>
</dbReference>
<dbReference type="GO" id="GO:0051213">
    <property type="term" value="F:dioxygenase activity"/>
    <property type="evidence" value="ECO:0007669"/>
    <property type="project" value="UniProtKB-KW"/>
</dbReference>
<dbReference type="InterPro" id="IPR036034">
    <property type="entry name" value="PDZ_sf"/>
</dbReference>
<dbReference type="AlphaFoldDB" id="A0A9P1DCF6"/>
<dbReference type="Pfam" id="PF05721">
    <property type="entry name" value="PhyH"/>
    <property type="match status" value="1"/>
</dbReference>
<organism evidence="1">
    <name type="scientific">Cladocopium goreaui</name>
    <dbReference type="NCBI Taxonomy" id="2562237"/>
    <lineage>
        <taxon>Eukaryota</taxon>
        <taxon>Sar</taxon>
        <taxon>Alveolata</taxon>
        <taxon>Dinophyceae</taxon>
        <taxon>Suessiales</taxon>
        <taxon>Symbiodiniaceae</taxon>
        <taxon>Cladocopium</taxon>
    </lineage>
</organism>
<keyword evidence="2" id="KW-0560">Oxidoreductase</keyword>
<dbReference type="InterPro" id="IPR051961">
    <property type="entry name" value="Fungal_Metabolite_Diox"/>
</dbReference>
<dbReference type="EMBL" id="CAMXCT030003924">
    <property type="protein sequence ID" value="CAL4794242.1"/>
    <property type="molecule type" value="Genomic_DNA"/>
</dbReference>
<dbReference type="EMBL" id="CAMXCT020003924">
    <property type="protein sequence ID" value="CAL1160305.1"/>
    <property type="molecule type" value="Genomic_DNA"/>
</dbReference>
<dbReference type="Proteomes" id="UP001152797">
    <property type="component" value="Unassembled WGS sequence"/>
</dbReference>
<reference evidence="1" key="1">
    <citation type="submission" date="2022-10" db="EMBL/GenBank/DDBJ databases">
        <authorList>
            <person name="Chen Y."/>
            <person name="Dougan E. K."/>
            <person name="Chan C."/>
            <person name="Rhodes N."/>
            <person name="Thang M."/>
        </authorList>
    </citation>
    <scope>NUCLEOTIDE SEQUENCE</scope>
</reference>